<keyword evidence="4" id="KW-0808">Transferase</keyword>
<protein>
    <recommendedName>
        <fullName evidence="2">site-specific DNA-methyltransferase (adenine-specific)</fullName>
        <ecNumber evidence="2">2.1.1.72</ecNumber>
    </recommendedName>
</protein>
<dbReference type="InterPro" id="IPR002052">
    <property type="entry name" value="DNA_methylase_N6_adenine_CS"/>
</dbReference>
<dbReference type="GO" id="GO:0032259">
    <property type="term" value="P:methylation"/>
    <property type="evidence" value="ECO:0007669"/>
    <property type="project" value="UniProtKB-KW"/>
</dbReference>
<reference evidence="9 10" key="1">
    <citation type="submission" date="2015-12" db="EMBL/GenBank/DDBJ databases">
        <authorList>
            <person name="Shamseldin A."/>
            <person name="Moawad H."/>
            <person name="Abd El-Rahim W.M."/>
            <person name="Sadowsky M.J."/>
        </authorList>
    </citation>
    <scope>NUCLEOTIDE SEQUENCE [LARGE SCALE GENOMIC DNA]</scope>
    <source>
        <strain evidence="9 10">JC234</strain>
    </source>
</reference>
<keyword evidence="10" id="KW-1185">Reference proteome</keyword>
<evidence type="ECO:0000313" key="9">
    <source>
        <dbReference type="EMBL" id="OCW57062.1"/>
    </source>
</evidence>
<evidence type="ECO:0000259" key="8">
    <source>
        <dbReference type="Pfam" id="PF02384"/>
    </source>
</evidence>
<dbReference type="RefSeq" id="WP_066180337.1">
    <property type="nucleotide sequence ID" value="NZ_LQZT01000023.1"/>
</dbReference>
<dbReference type="Proteomes" id="UP000094795">
    <property type="component" value="Unassembled WGS sequence"/>
</dbReference>
<evidence type="ECO:0000256" key="1">
    <source>
        <dbReference type="ARBA" id="ARBA00006594"/>
    </source>
</evidence>
<evidence type="ECO:0000256" key="5">
    <source>
        <dbReference type="ARBA" id="ARBA00022691"/>
    </source>
</evidence>
<dbReference type="InterPro" id="IPR051537">
    <property type="entry name" value="DNA_Adenine_Mtase"/>
</dbReference>
<keyword evidence="6" id="KW-0680">Restriction system</keyword>
<dbReference type="PRINTS" id="PR00507">
    <property type="entry name" value="N12N6MTFRASE"/>
</dbReference>
<dbReference type="PROSITE" id="PS00092">
    <property type="entry name" value="N6_MTASE"/>
    <property type="match status" value="1"/>
</dbReference>
<evidence type="ECO:0000256" key="3">
    <source>
        <dbReference type="ARBA" id="ARBA00022603"/>
    </source>
</evidence>
<dbReference type="GO" id="GO:0003677">
    <property type="term" value="F:DNA binding"/>
    <property type="evidence" value="ECO:0007669"/>
    <property type="project" value="InterPro"/>
</dbReference>
<dbReference type="GO" id="GO:0008170">
    <property type="term" value="F:N-methyltransferase activity"/>
    <property type="evidence" value="ECO:0007669"/>
    <property type="project" value="InterPro"/>
</dbReference>
<comment type="similarity">
    <text evidence="1">Belongs to the N(4)/N(6)-methyltransferase family.</text>
</comment>
<dbReference type="EMBL" id="LQZT01000023">
    <property type="protein sequence ID" value="OCW57062.1"/>
    <property type="molecule type" value="Genomic_DNA"/>
</dbReference>
<accession>A0A1C1YU71</accession>
<evidence type="ECO:0000256" key="2">
    <source>
        <dbReference type="ARBA" id="ARBA00011900"/>
    </source>
</evidence>
<keyword evidence="5" id="KW-0949">S-adenosyl-L-methionine</keyword>
<dbReference type="PANTHER" id="PTHR42933:SF4">
    <property type="entry name" value="TYPE I RESTRICTION ENZYME ECOKI METHYLASE SUBUNIT"/>
    <property type="match status" value="1"/>
</dbReference>
<dbReference type="PANTHER" id="PTHR42933">
    <property type="entry name" value="SLR6095 PROTEIN"/>
    <property type="match status" value="1"/>
</dbReference>
<dbReference type="STRING" id="1480615.AWJ14_07885"/>
<evidence type="ECO:0000313" key="10">
    <source>
        <dbReference type="Proteomes" id="UP000094795"/>
    </source>
</evidence>
<dbReference type="Gene3D" id="3.40.50.150">
    <property type="entry name" value="Vaccinia Virus protein VP39"/>
    <property type="match status" value="1"/>
</dbReference>
<dbReference type="InterPro" id="IPR029063">
    <property type="entry name" value="SAM-dependent_MTases_sf"/>
</dbReference>
<evidence type="ECO:0000256" key="4">
    <source>
        <dbReference type="ARBA" id="ARBA00022679"/>
    </source>
</evidence>
<dbReference type="GO" id="GO:0009307">
    <property type="term" value="P:DNA restriction-modification system"/>
    <property type="evidence" value="ECO:0007669"/>
    <property type="project" value="UniProtKB-KW"/>
</dbReference>
<dbReference type="GO" id="GO:0009007">
    <property type="term" value="F:site-specific DNA-methyltransferase (adenine-specific) activity"/>
    <property type="evidence" value="ECO:0007669"/>
    <property type="project" value="UniProtKB-EC"/>
</dbReference>
<keyword evidence="3 9" id="KW-0489">Methyltransferase</keyword>
<name>A0A1C1YU71_9HYPH</name>
<dbReference type="Gene3D" id="1.20.1260.30">
    <property type="match status" value="1"/>
</dbReference>
<evidence type="ECO:0000256" key="6">
    <source>
        <dbReference type="ARBA" id="ARBA00022747"/>
    </source>
</evidence>
<proteinExistence type="inferred from homology"/>
<dbReference type="EC" id="2.1.1.72" evidence="2"/>
<feature type="domain" description="DNA methylase adenine-specific" evidence="8">
    <location>
        <begin position="150"/>
        <end position="471"/>
    </location>
</feature>
<dbReference type="InterPro" id="IPR003356">
    <property type="entry name" value="DNA_methylase_A-5"/>
</dbReference>
<sequence length="511" mass="56946">MNANAIVQKLWRLCTVLRKDGITYQQYVTELTYLLFLKMMAERNRETGSLPKGMRWTDLVAANGLAKLEHYRKVLVTLGAASTRLGRDDALVVPPGDNATPEERKRYADARPLPEMVQKIFDNASTFLREPQNLTTLVTAIDELDWFSEERDQFGDLYEGLLQKNAEETKRGAGQYFTPRVLIELLVRLMQPQPGEIIQDPAAGTGGFLIAADRYMKARTDDYLALGGKEQDFQKRRAFRGMENVPGTLRLLLMNLYLHDIEGDHVDLGDTLSDKGTALGRADLILTNPPFGPAGGAPTRQDLSVTASVSSYQLPFVEHCIRALEPGGRAAIVVPDNVLFEDGRGKALRQMMMDWCELHTILRLPTGIFYAQGVKTNVIFLTRGKTESGNTKSVWIYDLRAQMPKFGKTTPLTQAHFEGFEQAFGKDPFGRERGPDEGEAGRWRAFTREDIAARGDNLDIAWLREAEEEAEEGLIEPDDIAAAILGHLQAATLEIEALMAELGDETPEAAE</sequence>
<dbReference type="OrthoDB" id="9806213at2"/>
<dbReference type="InterPro" id="IPR038333">
    <property type="entry name" value="T1MK-like_N_sf"/>
</dbReference>
<organism evidence="9 10">
    <name type="scientific">Hoeflea olei</name>
    <dbReference type="NCBI Taxonomy" id="1480615"/>
    <lineage>
        <taxon>Bacteria</taxon>
        <taxon>Pseudomonadati</taxon>
        <taxon>Pseudomonadota</taxon>
        <taxon>Alphaproteobacteria</taxon>
        <taxon>Hyphomicrobiales</taxon>
        <taxon>Rhizobiaceae</taxon>
        <taxon>Hoeflea</taxon>
    </lineage>
</organism>
<gene>
    <name evidence="9" type="ORF">AWJ14_07885</name>
</gene>
<comment type="catalytic activity">
    <reaction evidence="7">
        <text>a 2'-deoxyadenosine in DNA + S-adenosyl-L-methionine = an N(6)-methyl-2'-deoxyadenosine in DNA + S-adenosyl-L-homocysteine + H(+)</text>
        <dbReference type="Rhea" id="RHEA:15197"/>
        <dbReference type="Rhea" id="RHEA-COMP:12418"/>
        <dbReference type="Rhea" id="RHEA-COMP:12419"/>
        <dbReference type="ChEBI" id="CHEBI:15378"/>
        <dbReference type="ChEBI" id="CHEBI:57856"/>
        <dbReference type="ChEBI" id="CHEBI:59789"/>
        <dbReference type="ChEBI" id="CHEBI:90615"/>
        <dbReference type="ChEBI" id="CHEBI:90616"/>
        <dbReference type="EC" id="2.1.1.72"/>
    </reaction>
</comment>
<comment type="caution">
    <text evidence="9">The sequence shown here is derived from an EMBL/GenBank/DDBJ whole genome shotgun (WGS) entry which is preliminary data.</text>
</comment>
<evidence type="ECO:0000256" key="7">
    <source>
        <dbReference type="ARBA" id="ARBA00047942"/>
    </source>
</evidence>
<dbReference type="Pfam" id="PF02384">
    <property type="entry name" value="N6_Mtase"/>
    <property type="match status" value="1"/>
</dbReference>
<dbReference type="AlphaFoldDB" id="A0A1C1YU71"/>
<dbReference type="SUPFAM" id="SSF53335">
    <property type="entry name" value="S-adenosyl-L-methionine-dependent methyltransferases"/>
    <property type="match status" value="1"/>
</dbReference>